<sequence length="56" mass="6052">MALKQGHDTCPIKTVAAGEVGQLVLDQIQAILASPEMVVKIWQSALDTISRENCET</sequence>
<protein>
    <submittedName>
        <fullName evidence="1">Resolvase, N-terminal domain</fullName>
    </submittedName>
</protein>
<name>A0A1S7LJW8_MAGMO</name>
<organism evidence="1">
    <name type="scientific">Magnetococcus massalia (strain MO-1)</name>
    <dbReference type="NCBI Taxonomy" id="451514"/>
    <lineage>
        <taxon>Bacteria</taxon>
        <taxon>Pseudomonadati</taxon>
        <taxon>Pseudomonadota</taxon>
        <taxon>Magnetococcia</taxon>
        <taxon>Magnetococcales</taxon>
        <taxon>Magnetococcaceae</taxon>
        <taxon>Magnetococcus</taxon>
    </lineage>
</organism>
<gene>
    <name evidence="1" type="ORF">MAGMO_1933</name>
</gene>
<reference evidence="1" key="1">
    <citation type="submission" date="2015-04" db="EMBL/GenBank/DDBJ databases">
        <authorList>
            <person name="Syromyatnikov M.Y."/>
            <person name="Popov V.N."/>
        </authorList>
    </citation>
    <scope>NUCLEOTIDE SEQUENCE</scope>
    <source>
        <strain evidence="1">MO-1</strain>
    </source>
</reference>
<dbReference type="EMBL" id="LO017727">
    <property type="protein sequence ID" value="CRH06106.1"/>
    <property type="molecule type" value="Genomic_DNA"/>
</dbReference>
<accession>A0A1S7LJW8</accession>
<dbReference type="AlphaFoldDB" id="A0A1S7LJW8"/>
<evidence type="ECO:0000313" key="1">
    <source>
        <dbReference type="EMBL" id="CRH06106.1"/>
    </source>
</evidence>
<proteinExistence type="predicted"/>